<gene>
    <name evidence="3" type="ORF">RHD99_15990</name>
</gene>
<proteinExistence type="predicted"/>
<sequence length="798" mass="88106">MRYISFTLFGTSLLITLTPAFASEGDDFNTDFIVGKYNQTAISKALDEGLNQSAIYAVDVNGQFVGNFYFSRKMQDLVFTKDFLETLAPLVKKERLEELQKNLSLDATSEDYKFQENTSESSLAIWFNDQDMVRADSSNMELAQSINAAMMSYNMSSSYYRNRKTGESQTTLPFSSHLQLGMYDFPINLDLSSSDVLKEGVSVDNLSVSHLLPSINSEVTAGQTYTSSRYGEGFSFIGAQLNHVNELLSRRERLYTPSITGFANSNATVEVYQEQRLLYTKTVAAGKFVIDEVQGLSNQTLRVVVKESNGSEHTFYYENTIVPGLLTPGINDYEVSSGRYRFNDNSMGDNFVSGEYSHGFAYWTPTISSIVSTDYKNITLGAAVPLQHIGAVGLAVANSKFKHNDKEDTGQSYSINYAKYMTNGVNIQLAGYRYSTRDYYTFNEAMEAKRSDSQNHSSVRNRFTATVMAQEPIFDNQISVNFLRDSYWANKGKRNTYSVNYGGYTHGVSYNVSLSKSYTDDYKPDTSLALSIDIPFGNNGKSVYTRYNQNNNSNNTEVGMNSYDADSSYSVAASHDSGSHENTLSGSYSKHTDRINSQISSSVGTSSMYASGSVSGTVAFADGHFVTSSSQSSTMALVKMDGVEGAMVNGIQTQSNGYALVPLNDSFDAQDVSVDTSSLQNNIMLDKSQIKIRPKRGSVVKMDFSAKRVKYVRAVLLDPQGKEMGFGSQISTDDGQEYYLGNGGGLLLQLAIKSQKELKKMVFTSSDTGCSYTLPVGVLKKNFQEDFINAGELTCSKN</sequence>
<dbReference type="PANTHER" id="PTHR30451">
    <property type="entry name" value="OUTER MEMBRANE USHER PROTEIN"/>
    <property type="match status" value="1"/>
</dbReference>
<dbReference type="InterPro" id="IPR000015">
    <property type="entry name" value="Fimb_usher"/>
</dbReference>
<dbReference type="EMBL" id="CP133838">
    <property type="protein sequence ID" value="WMY72962.1"/>
    <property type="molecule type" value="Genomic_DNA"/>
</dbReference>
<evidence type="ECO:0000313" key="3">
    <source>
        <dbReference type="EMBL" id="WMY72962.1"/>
    </source>
</evidence>
<dbReference type="PANTHER" id="PTHR30451:SF5">
    <property type="entry name" value="SLR0019 PROTEIN"/>
    <property type="match status" value="1"/>
</dbReference>
<dbReference type="InterPro" id="IPR042186">
    <property type="entry name" value="FimD_plug_dom"/>
</dbReference>
<feature type="signal peptide" evidence="2">
    <location>
        <begin position="1"/>
        <end position="22"/>
    </location>
</feature>
<evidence type="ECO:0000256" key="2">
    <source>
        <dbReference type="SAM" id="SignalP"/>
    </source>
</evidence>
<dbReference type="Proteomes" id="UP001246690">
    <property type="component" value="Chromosome"/>
</dbReference>
<reference evidence="3 4" key="1">
    <citation type="submission" date="2023-09" db="EMBL/GenBank/DDBJ databases">
        <title>Buttiauxella selenatireducens sp. nov., isolated from the rhizosphere of Cardamine hupingshanesis.</title>
        <authorList>
            <person name="Zhang S."/>
            <person name="Xu Z."/>
            <person name="Wang H."/>
            <person name="Guo Y."/>
        </authorList>
    </citation>
    <scope>NUCLEOTIDE SEQUENCE [LARGE SCALE GENOMIC DNA]</scope>
    <source>
        <strain evidence="3 4">R73</strain>
    </source>
</reference>
<evidence type="ECO:0000256" key="1">
    <source>
        <dbReference type="SAM" id="MobiDB-lite"/>
    </source>
</evidence>
<evidence type="ECO:0000313" key="4">
    <source>
        <dbReference type="Proteomes" id="UP001246690"/>
    </source>
</evidence>
<feature type="chain" id="PRO_5046644944" evidence="2">
    <location>
        <begin position="23"/>
        <end position="798"/>
    </location>
</feature>
<feature type="region of interest" description="Disordered" evidence="1">
    <location>
        <begin position="570"/>
        <end position="591"/>
    </location>
</feature>
<protein>
    <submittedName>
        <fullName evidence="3">Fimbria/pilus outer membrane usher protein</fullName>
    </submittedName>
</protein>
<dbReference type="Gene3D" id="2.60.40.3110">
    <property type="match status" value="1"/>
</dbReference>
<dbReference type="RefSeq" id="WP_309875155.1">
    <property type="nucleotide sequence ID" value="NZ_CP133838.1"/>
</dbReference>
<keyword evidence="4" id="KW-1185">Reference proteome</keyword>
<dbReference type="Pfam" id="PF00577">
    <property type="entry name" value="Usher"/>
    <property type="match status" value="1"/>
</dbReference>
<keyword evidence="2" id="KW-0732">Signal</keyword>
<name>A0ABY9S609_9ENTR</name>
<accession>A0ABY9S609</accession>
<organism evidence="3 4">
    <name type="scientific">Buttiauxella selenatireducens</name>
    <dbReference type="NCBI Taxonomy" id="3073902"/>
    <lineage>
        <taxon>Bacteria</taxon>
        <taxon>Pseudomonadati</taxon>
        <taxon>Pseudomonadota</taxon>
        <taxon>Gammaproteobacteria</taxon>
        <taxon>Enterobacterales</taxon>
        <taxon>Enterobacteriaceae</taxon>
        <taxon>Buttiauxella</taxon>
    </lineage>
</organism>
<dbReference type="Gene3D" id="2.60.40.2610">
    <property type="entry name" value="Outer membrane usher protein FimD, plug domain"/>
    <property type="match status" value="1"/>
</dbReference>
<feature type="compositionally biased region" description="Polar residues" evidence="1">
    <location>
        <begin position="580"/>
        <end position="591"/>
    </location>
</feature>